<comment type="caution">
    <text evidence="1">The sequence shown here is derived from an EMBL/GenBank/DDBJ whole genome shotgun (WGS) entry which is preliminary data.</text>
</comment>
<dbReference type="OrthoDB" id="6495095at2"/>
<name>A0A7X3SQH0_9HYPH</name>
<reference evidence="1 2" key="2">
    <citation type="submission" date="2020-01" db="EMBL/GenBank/DDBJ databases">
        <title>Microvirga sp. nov., an arsenate reduction bacterium isolated from Tibet hotspring sediments.</title>
        <authorList>
            <person name="Xian W.-D."/>
            <person name="Li W.-J."/>
        </authorList>
    </citation>
    <scope>NUCLEOTIDE SEQUENCE [LARGE SCALE GENOMIC DNA]</scope>
    <source>
        <strain evidence="1 2">KCTC 23863</strain>
    </source>
</reference>
<dbReference type="Proteomes" id="UP000436483">
    <property type="component" value="Unassembled WGS sequence"/>
</dbReference>
<evidence type="ECO:0000313" key="2">
    <source>
        <dbReference type="Proteomes" id="UP000436483"/>
    </source>
</evidence>
<dbReference type="AlphaFoldDB" id="A0A7X3SQH0"/>
<reference evidence="1 2" key="1">
    <citation type="submission" date="2019-12" db="EMBL/GenBank/DDBJ databases">
        <authorList>
            <person name="Yuan C.-G."/>
        </authorList>
    </citation>
    <scope>NUCLEOTIDE SEQUENCE [LARGE SCALE GENOMIC DNA]</scope>
    <source>
        <strain evidence="1 2">KCTC 23863</strain>
    </source>
</reference>
<proteinExistence type="predicted"/>
<dbReference type="RefSeq" id="WP_160886212.1">
    <property type="nucleotide sequence ID" value="NZ_WURB01000015.1"/>
</dbReference>
<evidence type="ECO:0000313" key="1">
    <source>
        <dbReference type="EMBL" id="MXQ13340.1"/>
    </source>
</evidence>
<dbReference type="EMBL" id="WURB01000015">
    <property type="protein sequence ID" value="MXQ13340.1"/>
    <property type="molecule type" value="Genomic_DNA"/>
</dbReference>
<protein>
    <submittedName>
        <fullName evidence="1">Uncharacterized protein</fullName>
    </submittedName>
</protein>
<accession>A0A7X3SQH0</accession>
<organism evidence="1 2">
    <name type="scientific">Microvirga makkahensis</name>
    <dbReference type="NCBI Taxonomy" id="1128670"/>
    <lineage>
        <taxon>Bacteria</taxon>
        <taxon>Pseudomonadati</taxon>
        <taxon>Pseudomonadota</taxon>
        <taxon>Alphaproteobacteria</taxon>
        <taxon>Hyphomicrobiales</taxon>
        <taxon>Methylobacteriaceae</taxon>
        <taxon>Microvirga</taxon>
    </lineage>
</organism>
<gene>
    <name evidence="1" type="ORF">GR328_18095</name>
</gene>
<sequence>MLPVAQKAKRLFACGGGQHVVSGSAERLSEAVRKPLVGLDDQDASAPGAGCRMRPFRSRWSL</sequence>
<keyword evidence="2" id="KW-1185">Reference proteome</keyword>